<reference evidence="1" key="2">
    <citation type="journal article" date="2015" name="Data Brief">
        <title>Shoot transcriptome of the giant reed, Arundo donax.</title>
        <authorList>
            <person name="Barrero R.A."/>
            <person name="Guerrero F.D."/>
            <person name="Moolhuijzen P."/>
            <person name="Goolsby J.A."/>
            <person name="Tidwell J."/>
            <person name="Bellgard S.E."/>
            <person name="Bellgard M.I."/>
        </authorList>
    </citation>
    <scope>NUCLEOTIDE SEQUENCE</scope>
    <source>
        <tissue evidence="1">Shoot tissue taken approximately 20 cm above the soil surface</tissue>
    </source>
</reference>
<organism evidence="1">
    <name type="scientific">Arundo donax</name>
    <name type="common">Giant reed</name>
    <name type="synonym">Donax arundinaceus</name>
    <dbReference type="NCBI Taxonomy" id="35708"/>
    <lineage>
        <taxon>Eukaryota</taxon>
        <taxon>Viridiplantae</taxon>
        <taxon>Streptophyta</taxon>
        <taxon>Embryophyta</taxon>
        <taxon>Tracheophyta</taxon>
        <taxon>Spermatophyta</taxon>
        <taxon>Magnoliopsida</taxon>
        <taxon>Liliopsida</taxon>
        <taxon>Poales</taxon>
        <taxon>Poaceae</taxon>
        <taxon>PACMAD clade</taxon>
        <taxon>Arundinoideae</taxon>
        <taxon>Arundineae</taxon>
        <taxon>Arundo</taxon>
    </lineage>
</organism>
<proteinExistence type="predicted"/>
<protein>
    <submittedName>
        <fullName evidence="1">Uncharacterized protein</fullName>
    </submittedName>
</protein>
<dbReference type="AlphaFoldDB" id="A0A0A9BM01"/>
<evidence type="ECO:0000313" key="1">
    <source>
        <dbReference type="EMBL" id="JAD62250.1"/>
    </source>
</evidence>
<sequence length="21" mass="2466">MLINVSFHAMLIIYCHCRVSD</sequence>
<reference evidence="1" key="1">
    <citation type="submission" date="2014-09" db="EMBL/GenBank/DDBJ databases">
        <authorList>
            <person name="Magalhaes I.L.F."/>
            <person name="Oliveira U."/>
            <person name="Santos F.R."/>
            <person name="Vidigal T.H.D.A."/>
            <person name="Brescovit A.D."/>
            <person name="Santos A.J."/>
        </authorList>
    </citation>
    <scope>NUCLEOTIDE SEQUENCE</scope>
    <source>
        <tissue evidence="1">Shoot tissue taken approximately 20 cm above the soil surface</tissue>
    </source>
</reference>
<name>A0A0A9BM01_ARUDO</name>
<accession>A0A0A9BM01</accession>
<dbReference type="EMBL" id="GBRH01235645">
    <property type="protein sequence ID" value="JAD62250.1"/>
    <property type="molecule type" value="Transcribed_RNA"/>
</dbReference>